<accession>A0A915AKE5</accession>
<keyword evidence="5" id="KW-0325">Glycoprotein</keyword>
<feature type="transmembrane region" description="Helical" evidence="6">
    <location>
        <begin position="7"/>
        <end position="27"/>
    </location>
</feature>
<proteinExistence type="predicted"/>
<dbReference type="GO" id="GO:0016020">
    <property type="term" value="C:membrane"/>
    <property type="evidence" value="ECO:0007669"/>
    <property type="project" value="UniProtKB-SubCell"/>
</dbReference>
<dbReference type="AlphaFoldDB" id="A0A915AKE5"/>
<dbReference type="Proteomes" id="UP000887569">
    <property type="component" value="Unplaced"/>
</dbReference>
<evidence type="ECO:0000256" key="3">
    <source>
        <dbReference type="ARBA" id="ARBA00022679"/>
    </source>
</evidence>
<dbReference type="GO" id="GO:0016757">
    <property type="term" value="F:glycosyltransferase activity"/>
    <property type="evidence" value="ECO:0007669"/>
    <property type="project" value="UniProtKB-KW"/>
</dbReference>
<name>A0A915AKE5_PARUN</name>
<dbReference type="WBParaSite" id="PgR010_g145_t01">
    <property type="protein sequence ID" value="PgR010_g145_t01"/>
    <property type="gene ID" value="PgR010_g145"/>
</dbReference>
<keyword evidence="4 6" id="KW-0472">Membrane</keyword>
<keyword evidence="6" id="KW-0812">Transmembrane</keyword>
<organism evidence="7 8">
    <name type="scientific">Parascaris univalens</name>
    <name type="common">Nematode worm</name>
    <dbReference type="NCBI Taxonomy" id="6257"/>
    <lineage>
        <taxon>Eukaryota</taxon>
        <taxon>Metazoa</taxon>
        <taxon>Ecdysozoa</taxon>
        <taxon>Nematoda</taxon>
        <taxon>Chromadorea</taxon>
        <taxon>Rhabditida</taxon>
        <taxon>Spirurina</taxon>
        <taxon>Ascaridomorpha</taxon>
        <taxon>Ascaridoidea</taxon>
        <taxon>Ascarididae</taxon>
        <taxon>Parascaris</taxon>
    </lineage>
</organism>
<keyword evidence="3" id="KW-0808">Transferase</keyword>
<dbReference type="PANTHER" id="PTHR46671:SF7">
    <property type="entry name" value="CORE-2_I-BRANCHING ENZYME"/>
    <property type="match status" value="1"/>
</dbReference>
<dbReference type="InterPro" id="IPR003406">
    <property type="entry name" value="Glyco_trans_14"/>
</dbReference>
<keyword evidence="6" id="KW-1133">Transmembrane helix</keyword>
<keyword evidence="7" id="KW-1185">Reference proteome</keyword>
<evidence type="ECO:0000313" key="7">
    <source>
        <dbReference type="Proteomes" id="UP000887569"/>
    </source>
</evidence>
<dbReference type="Pfam" id="PF02485">
    <property type="entry name" value="Branch"/>
    <property type="match status" value="1"/>
</dbReference>
<evidence type="ECO:0000256" key="2">
    <source>
        <dbReference type="ARBA" id="ARBA00022676"/>
    </source>
</evidence>
<keyword evidence="2" id="KW-0328">Glycosyltransferase</keyword>
<evidence type="ECO:0000256" key="1">
    <source>
        <dbReference type="ARBA" id="ARBA00004606"/>
    </source>
</evidence>
<evidence type="ECO:0000256" key="4">
    <source>
        <dbReference type="ARBA" id="ARBA00023136"/>
    </source>
</evidence>
<reference evidence="8" key="1">
    <citation type="submission" date="2022-11" db="UniProtKB">
        <authorList>
            <consortium name="WormBaseParasite"/>
        </authorList>
    </citation>
    <scope>IDENTIFICATION</scope>
</reference>
<evidence type="ECO:0000256" key="5">
    <source>
        <dbReference type="ARBA" id="ARBA00023180"/>
    </source>
</evidence>
<sequence>YLKFHLMFYEWLAFISMISLLSMNIYLNIFGEQNIPSFMPKNEQTFEKTLPSSDVDEPHLRLSLANDSWTSTTQWPMLQARKQFKDITGPPILEHYAIGDKECKRAINDEKFASIIAKRNHRLSRTVDERIDVSCEAVRSRGYYPSHIGDKFSIAYVRVVYKDYHLQELFFNLMYSPENIFCYAIDRKASIKFHQQMRNLSYCFPNIYLTKTEYDVDSAGHNMDQSFLECLQTIRHLPNWKYAILLQNHDIPLKTNREVIAILQSLNGTNDVSISRPIANRVPNHTDWSYKALNLFKDENENDNRIFKIAKGSTAGSLSRAFVEFILDKLNLTTILKRFSKVHYGMDEMIIPSLNSDDGLDAPGGFTRRCINRQSSFITRYVVWGWSRLPCKSGRYRHSVCVFGIEDLRILCNSRYLFANKMLAENDYFAISCWAKILHNRTHNHDGHRHIDVEFYSLLPSVRFNKNRQKWRANLKAFNC</sequence>
<evidence type="ECO:0000256" key="6">
    <source>
        <dbReference type="SAM" id="Phobius"/>
    </source>
</evidence>
<protein>
    <submittedName>
        <fullName evidence="8">Core-2/I-Branching enzyme</fullName>
    </submittedName>
</protein>
<dbReference type="PANTHER" id="PTHR46671">
    <property type="entry name" value="PROTEIN CBG11221"/>
    <property type="match status" value="1"/>
</dbReference>
<evidence type="ECO:0000313" key="8">
    <source>
        <dbReference type="WBParaSite" id="PgR010_g145_t01"/>
    </source>
</evidence>
<comment type="subcellular location">
    <subcellularLocation>
        <location evidence="1">Membrane</location>
        <topology evidence="1">Single-pass type II membrane protein</topology>
    </subcellularLocation>
</comment>